<keyword evidence="1" id="KW-0145">Chemotaxis</keyword>
<evidence type="ECO:0000313" key="5">
    <source>
        <dbReference type="EMBL" id="MBD3664892.1"/>
    </source>
</evidence>
<dbReference type="AlphaFoldDB" id="A0A927D7C6"/>
<evidence type="ECO:0000256" key="2">
    <source>
        <dbReference type="ARBA" id="ARBA00029447"/>
    </source>
</evidence>
<dbReference type="GO" id="GO:0004888">
    <property type="term" value="F:transmembrane signaling receptor activity"/>
    <property type="evidence" value="ECO:0007669"/>
    <property type="project" value="InterPro"/>
</dbReference>
<gene>
    <name evidence="5" type="ORF">H9Q16_13235</name>
</gene>
<dbReference type="PRINTS" id="PR00260">
    <property type="entry name" value="CHEMTRNSDUCR"/>
</dbReference>
<dbReference type="Pfam" id="PF00015">
    <property type="entry name" value="MCPsignal"/>
    <property type="match status" value="1"/>
</dbReference>
<comment type="similarity">
    <text evidence="2">Belongs to the methyl-accepting chemotaxis (MCP) protein family.</text>
</comment>
<protein>
    <recommendedName>
        <fullName evidence="4">Methyl-accepting transducer domain-containing protein</fullName>
    </recommendedName>
</protein>
<dbReference type="PANTHER" id="PTHR43531:SF11">
    <property type="entry name" value="METHYL-ACCEPTING CHEMOTAXIS PROTEIN 3"/>
    <property type="match status" value="1"/>
</dbReference>
<dbReference type="PROSITE" id="PS50111">
    <property type="entry name" value="CHEMOTAXIS_TRANSDUC_2"/>
    <property type="match status" value="1"/>
</dbReference>
<dbReference type="SUPFAM" id="SSF58104">
    <property type="entry name" value="Methyl-accepting chemotaxis protein (MCP) signaling domain"/>
    <property type="match status" value="1"/>
</dbReference>
<dbReference type="GO" id="GO:0006935">
    <property type="term" value="P:chemotaxis"/>
    <property type="evidence" value="ECO:0007669"/>
    <property type="project" value="UniProtKB-KW"/>
</dbReference>
<proteinExistence type="inferred from homology"/>
<dbReference type="Gene3D" id="1.10.287.950">
    <property type="entry name" value="Methyl-accepting chemotaxis protein"/>
    <property type="match status" value="1"/>
</dbReference>
<sequence length="212" mass="23224">MINPDDWKNDPLVIVQDALWPPCWMAAEVLAAGCPDKATEQRLLAAFDGATRMMQHDAARLMTAYGVNISEEDQARFGEAAVCLIASRKHLHAFCSAPEDLNVRARATTSLFQHTQPCVAGAIHHLRRIFISLVLLRQKEQAQQTSTAIDGLDRISKQIFFISINASVEAARAGEAGRGFLQISTDIRALSQSAQAATRDLSSLVADNRNQI</sequence>
<dbReference type="InterPro" id="IPR004089">
    <property type="entry name" value="MCPsignal_dom"/>
</dbReference>
<dbReference type="InterPro" id="IPR051310">
    <property type="entry name" value="MCP_chemotaxis"/>
</dbReference>
<dbReference type="InterPro" id="IPR004090">
    <property type="entry name" value="Chemotax_Me-accpt_rcpt"/>
</dbReference>
<dbReference type="EMBL" id="JACTAG010000002">
    <property type="protein sequence ID" value="MBD3664892.1"/>
    <property type="molecule type" value="Genomic_DNA"/>
</dbReference>
<evidence type="ECO:0000313" key="6">
    <source>
        <dbReference type="Proteomes" id="UP000635142"/>
    </source>
</evidence>
<dbReference type="RefSeq" id="WP_191075901.1">
    <property type="nucleotide sequence ID" value="NZ_JACTAG010000002.1"/>
</dbReference>
<evidence type="ECO:0000259" key="4">
    <source>
        <dbReference type="PROSITE" id="PS50111"/>
    </source>
</evidence>
<feature type="domain" description="Methyl-accepting transducer" evidence="4">
    <location>
        <begin position="140"/>
        <end position="212"/>
    </location>
</feature>
<dbReference type="PANTHER" id="PTHR43531">
    <property type="entry name" value="PROTEIN ICFG"/>
    <property type="match status" value="1"/>
</dbReference>
<name>A0A927D7C6_9RHOB</name>
<dbReference type="Proteomes" id="UP000635142">
    <property type="component" value="Unassembled WGS sequence"/>
</dbReference>
<accession>A0A927D7C6</accession>
<dbReference type="GO" id="GO:0007165">
    <property type="term" value="P:signal transduction"/>
    <property type="evidence" value="ECO:0007669"/>
    <property type="project" value="UniProtKB-KW"/>
</dbReference>
<organism evidence="5 6">
    <name type="scientific">Sulfitobacter aestuariivivens</name>
    <dbReference type="NCBI Taxonomy" id="2766981"/>
    <lineage>
        <taxon>Bacteria</taxon>
        <taxon>Pseudomonadati</taxon>
        <taxon>Pseudomonadota</taxon>
        <taxon>Alphaproteobacteria</taxon>
        <taxon>Rhodobacterales</taxon>
        <taxon>Roseobacteraceae</taxon>
        <taxon>Sulfitobacter</taxon>
    </lineage>
</organism>
<comment type="caution">
    <text evidence="5">The sequence shown here is derived from an EMBL/GenBank/DDBJ whole genome shotgun (WGS) entry which is preliminary data.</text>
</comment>
<reference evidence="5" key="1">
    <citation type="submission" date="2020-08" db="EMBL/GenBank/DDBJ databases">
        <title>Sulfitobacter aestuariivivens sp. nov., isolated from a tidal flat.</title>
        <authorList>
            <person name="Park S."/>
            <person name="Yoon J.-H."/>
        </authorList>
    </citation>
    <scope>NUCLEOTIDE SEQUENCE</scope>
    <source>
        <strain evidence="5">TSTF-M16</strain>
    </source>
</reference>
<keyword evidence="6" id="KW-1185">Reference proteome</keyword>
<keyword evidence="3" id="KW-0807">Transducer</keyword>
<evidence type="ECO:0000256" key="1">
    <source>
        <dbReference type="ARBA" id="ARBA00022500"/>
    </source>
</evidence>
<dbReference type="GO" id="GO:0016020">
    <property type="term" value="C:membrane"/>
    <property type="evidence" value="ECO:0007669"/>
    <property type="project" value="InterPro"/>
</dbReference>
<evidence type="ECO:0000256" key="3">
    <source>
        <dbReference type="PROSITE-ProRule" id="PRU00284"/>
    </source>
</evidence>